<dbReference type="PANTHER" id="PTHR34415:SF1">
    <property type="entry name" value="INTEGRASE CATALYTIC DOMAIN-CONTAINING PROTEIN"/>
    <property type="match status" value="1"/>
</dbReference>
<gene>
    <name evidence="2" type="ORF">SKAU_G00063140</name>
</gene>
<evidence type="ECO:0000313" key="3">
    <source>
        <dbReference type="Proteomes" id="UP001152622"/>
    </source>
</evidence>
<reference evidence="2" key="1">
    <citation type="journal article" date="2023" name="Science">
        <title>Genome structures resolve the early diversification of teleost fishes.</title>
        <authorList>
            <person name="Parey E."/>
            <person name="Louis A."/>
            <person name="Montfort J."/>
            <person name="Bouchez O."/>
            <person name="Roques C."/>
            <person name="Iampietro C."/>
            <person name="Lluch J."/>
            <person name="Castinel A."/>
            <person name="Donnadieu C."/>
            <person name="Desvignes T."/>
            <person name="Floi Bucao C."/>
            <person name="Jouanno E."/>
            <person name="Wen M."/>
            <person name="Mejri S."/>
            <person name="Dirks R."/>
            <person name="Jansen H."/>
            <person name="Henkel C."/>
            <person name="Chen W.J."/>
            <person name="Zahm M."/>
            <person name="Cabau C."/>
            <person name="Klopp C."/>
            <person name="Thompson A.W."/>
            <person name="Robinson-Rechavi M."/>
            <person name="Braasch I."/>
            <person name="Lecointre G."/>
            <person name="Bobe J."/>
            <person name="Postlethwait J.H."/>
            <person name="Berthelot C."/>
            <person name="Roest Crollius H."/>
            <person name="Guiguen Y."/>
        </authorList>
    </citation>
    <scope>NUCLEOTIDE SEQUENCE</scope>
    <source>
        <strain evidence="2">WJC10195</strain>
    </source>
</reference>
<dbReference type="InterPro" id="IPR057191">
    <property type="entry name" value="DUF7869"/>
</dbReference>
<dbReference type="Pfam" id="PF25273">
    <property type="entry name" value="DUF7869"/>
    <property type="match status" value="1"/>
</dbReference>
<accession>A0A9Q1J8S8</accession>
<evidence type="ECO:0000259" key="1">
    <source>
        <dbReference type="Pfam" id="PF25273"/>
    </source>
</evidence>
<sequence>MLNLMSMLVSMGYFTQIEQKFMVSGHSFLPCDRSFATIEKRRTVSTLHTPDDVSEMILESRQQNAFRVMKMNCEDFRKLPDATLKRPAGLQITSMMWFKVTAAEPWILYTRHTHSE</sequence>
<dbReference type="OrthoDB" id="8518792at2759"/>
<dbReference type="Proteomes" id="UP001152622">
    <property type="component" value="Chromosome 2"/>
</dbReference>
<comment type="caution">
    <text evidence="2">The sequence shown here is derived from an EMBL/GenBank/DDBJ whole genome shotgun (WGS) entry which is preliminary data.</text>
</comment>
<evidence type="ECO:0000313" key="2">
    <source>
        <dbReference type="EMBL" id="KAJ8375734.1"/>
    </source>
</evidence>
<name>A0A9Q1J8S8_SYNKA</name>
<dbReference type="AlphaFoldDB" id="A0A9Q1J8S8"/>
<dbReference type="PANTHER" id="PTHR34415">
    <property type="entry name" value="INTEGRASE CATALYTIC DOMAIN-CONTAINING PROTEIN"/>
    <property type="match status" value="1"/>
</dbReference>
<organism evidence="2 3">
    <name type="scientific">Synaphobranchus kaupii</name>
    <name type="common">Kaup's arrowtooth eel</name>
    <dbReference type="NCBI Taxonomy" id="118154"/>
    <lineage>
        <taxon>Eukaryota</taxon>
        <taxon>Metazoa</taxon>
        <taxon>Chordata</taxon>
        <taxon>Craniata</taxon>
        <taxon>Vertebrata</taxon>
        <taxon>Euteleostomi</taxon>
        <taxon>Actinopterygii</taxon>
        <taxon>Neopterygii</taxon>
        <taxon>Teleostei</taxon>
        <taxon>Anguilliformes</taxon>
        <taxon>Synaphobranchidae</taxon>
        <taxon>Synaphobranchus</taxon>
    </lineage>
</organism>
<dbReference type="EMBL" id="JAINUF010000002">
    <property type="protein sequence ID" value="KAJ8375734.1"/>
    <property type="molecule type" value="Genomic_DNA"/>
</dbReference>
<keyword evidence="3" id="KW-1185">Reference proteome</keyword>
<protein>
    <recommendedName>
        <fullName evidence="1">DUF7869 domain-containing protein</fullName>
    </recommendedName>
</protein>
<proteinExistence type="predicted"/>
<feature type="domain" description="DUF7869" evidence="1">
    <location>
        <begin position="1"/>
        <end position="110"/>
    </location>
</feature>